<evidence type="ECO:0000256" key="1">
    <source>
        <dbReference type="SAM" id="Coils"/>
    </source>
</evidence>
<keyword evidence="1" id="KW-0175">Coiled coil</keyword>
<dbReference type="SUPFAM" id="SSF56112">
    <property type="entry name" value="Protein kinase-like (PK-like)"/>
    <property type="match status" value="1"/>
</dbReference>
<dbReference type="OrthoDB" id="2986702at2"/>
<dbReference type="Gene3D" id="3.90.1200.10">
    <property type="match status" value="1"/>
</dbReference>
<dbReference type="GO" id="GO:0042601">
    <property type="term" value="C:endospore-forming forespore"/>
    <property type="evidence" value="ECO:0007669"/>
    <property type="project" value="TreeGrafter"/>
</dbReference>
<dbReference type="AlphaFoldDB" id="A0A4Z0GK78"/>
<dbReference type="RefSeq" id="WP_135349173.1">
    <property type="nucleotide sequence ID" value="NZ_SRJD01000015.1"/>
</dbReference>
<dbReference type="PANTHER" id="PTHR39179">
    <property type="entry name" value="SPORE COAT PROTEIN I"/>
    <property type="match status" value="1"/>
</dbReference>
<evidence type="ECO:0000313" key="3">
    <source>
        <dbReference type="Proteomes" id="UP000298347"/>
    </source>
</evidence>
<dbReference type="PANTHER" id="PTHR39179:SF2">
    <property type="entry name" value="ENDOSPORE COAT-ASSOCIATED PROTEIN YUTH"/>
    <property type="match status" value="1"/>
</dbReference>
<accession>A0A4Z0GK78</accession>
<keyword evidence="3" id="KW-1185">Reference proteome</keyword>
<feature type="coiled-coil region" evidence="1">
    <location>
        <begin position="122"/>
        <end position="149"/>
    </location>
</feature>
<dbReference type="EMBL" id="SRJD01000015">
    <property type="protein sequence ID" value="TGA97258.1"/>
    <property type="molecule type" value="Genomic_DNA"/>
</dbReference>
<dbReference type="Proteomes" id="UP000298347">
    <property type="component" value="Unassembled WGS sequence"/>
</dbReference>
<evidence type="ECO:0000313" key="2">
    <source>
        <dbReference type="EMBL" id="TGA97258.1"/>
    </source>
</evidence>
<sequence length="322" mass="37117">MPNETNFQALVDHNYILDVTETGSLKLFFQPVDHFYHRNFEVLAQVADFLSQNTNLPFYRMIQTKTGQYTLEVNGIPSILMAFPEERNAPAVPIGTMLAGFHRRSQGADIRYFPESPFYSRANVLSGRIDALEAKYKELQNKKERTAFEKGFISNFLYFSGCAENAIQYLVDVSIDYPNPEPIVLNHYRFSGADSLIPENPALWVADDRSRDLSEWLRLLAWNGEAHGIDAAADAFLDDYENQFPLSSQAAANLFGKLLFPLSYVECCERYFFSTGREDRHLLNELMRLNEERAANHEHILYYLSRRFQEIKVPEWIVSPQA</sequence>
<protein>
    <submittedName>
        <fullName evidence="2">Spore coat protein YutH</fullName>
    </submittedName>
</protein>
<comment type="caution">
    <text evidence="2">The sequence shown here is derived from an EMBL/GenBank/DDBJ whole genome shotgun (WGS) entry which is preliminary data.</text>
</comment>
<reference evidence="2 3" key="1">
    <citation type="journal article" date="2015" name="Int. J. Syst. Evol. Microbiol.">
        <title>Sporolactobacillus shoreae sp. nov. and Sporolactobacillus spathodeae sp. nov., two spore-forming lactic acid bacteria isolated from tree barks in Thailand.</title>
        <authorList>
            <person name="Thamacharoensuk T."/>
            <person name="Kitahara M."/>
            <person name="Ohkuma M."/>
            <person name="Thongchul N."/>
            <person name="Tanasupawat S."/>
        </authorList>
    </citation>
    <scope>NUCLEOTIDE SEQUENCE [LARGE SCALE GENOMIC DNA]</scope>
    <source>
        <strain evidence="2 3">BK92</strain>
    </source>
</reference>
<gene>
    <name evidence="2" type="ORF">E4665_12740</name>
</gene>
<name>A0A4Z0GK78_9BACL</name>
<keyword evidence="2" id="KW-0167">Capsid protein</keyword>
<proteinExistence type="predicted"/>
<keyword evidence="2" id="KW-0946">Virion</keyword>
<organism evidence="2 3">
    <name type="scientific">Sporolactobacillus shoreae</name>
    <dbReference type="NCBI Taxonomy" id="1465501"/>
    <lineage>
        <taxon>Bacteria</taxon>
        <taxon>Bacillati</taxon>
        <taxon>Bacillota</taxon>
        <taxon>Bacilli</taxon>
        <taxon>Bacillales</taxon>
        <taxon>Sporolactobacillaceae</taxon>
        <taxon>Sporolactobacillus</taxon>
    </lineage>
</organism>
<dbReference type="InterPro" id="IPR047175">
    <property type="entry name" value="CotS-like"/>
</dbReference>
<dbReference type="InterPro" id="IPR011009">
    <property type="entry name" value="Kinase-like_dom_sf"/>
</dbReference>